<dbReference type="AlphaFoldDB" id="A0A9N9MMR4"/>
<accession>A0A9N9MMR4</accession>
<organism evidence="2 3">
    <name type="scientific">Ceutorhynchus assimilis</name>
    <name type="common">cabbage seed weevil</name>
    <dbReference type="NCBI Taxonomy" id="467358"/>
    <lineage>
        <taxon>Eukaryota</taxon>
        <taxon>Metazoa</taxon>
        <taxon>Ecdysozoa</taxon>
        <taxon>Arthropoda</taxon>
        <taxon>Hexapoda</taxon>
        <taxon>Insecta</taxon>
        <taxon>Pterygota</taxon>
        <taxon>Neoptera</taxon>
        <taxon>Endopterygota</taxon>
        <taxon>Coleoptera</taxon>
        <taxon>Polyphaga</taxon>
        <taxon>Cucujiformia</taxon>
        <taxon>Curculionidae</taxon>
        <taxon>Ceutorhynchinae</taxon>
        <taxon>Ceutorhynchus</taxon>
    </lineage>
</organism>
<gene>
    <name evidence="2" type="ORF">CEUTPL_LOCUS6350</name>
</gene>
<evidence type="ECO:0000313" key="2">
    <source>
        <dbReference type="EMBL" id="CAG9765747.1"/>
    </source>
</evidence>
<dbReference type="Proteomes" id="UP001152799">
    <property type="component" value="Chromosome 3"/>
</dbReference>
<dbReference type="EMBL" id="OU892279">
    <property type="protein sequence ID" value="CAG9765747.1"/>
    <property type="molecule type" value="Genomic_DNA"/>
</dbReference>
<dbReference type="InterPro" id="IPR011604">
    <property type="entry name" value="PDDEXK-like_dom_sf"/>
</dbReference>
<keyword evidence="3" id="KW-1185">Reference proteome</keyword>
<evidence type="ECO:0000259" key="1">
    <source>
        <dbReference type="Pfam" id="PF09588"/>
    </source>
</evidence>
<dbReference type="Gene3D" id="3.90.320.10">
    <property type="match status" value="1"/>
</dbReference>
<dbReference type="InterPro" id="IPR011335">
    <property type="entry name" value="Restrct_endonuc-II-like"/>
</dbReference>
<dbReference type="GO" id="GO:0006281">
    <property type="term" value="P:DNA repair"/>
    <property type="evidence" value="ECO:0007669"/>
    <property type="project" value="UniProtKB-ARBA"/>
</dbReference>
<protein>
    <recommendedName>
        <fullName evidence="1">YqaJ viral recombinase domain-containing protein</fullName>
    </recommendedName>
</protein>
<sequence>MRFGRITASILYEAARCKTPGGYLVERIMGVSKPVETEAMSRGKQLELQVLQCVEKMRDIEIKNSGILIHKEFSIFRASPDGISSDFVIEIKSPSREKNIENYVKHDIINKKFYFQLQLNMFFSNKKKDLFCVAFPTFEQDSPIYEITLNNEELKDIMELATVHWKNNIFIELIKINE</sequence>
<dbReference type="Pfam" id="PF09588">
    <property type="entry name" value="YqaJ"/>
    <property type="match status" value="1"/>
</dbReference>
<reference evidence="2" key="1">
    <citation type="submission" date="2022-01" db="EMBL/GenBank/DDBJ databases">
        <authorList>
            <person name="King R."/>
        </authorList>
    </citation>
    <scope>NUCLEOTIDE SEQUENCE</scope>
</reference>
<dbReference type="PANTHER" id="PTHR39953:SF1">
    <property type="entry name" value="RE54151P"/>
    <property type="match status" value="1"/>
</dbReference>
<dbReference type="OrthoDB" id="6709040at2759"/>
<evidence type="ECO:0000313" key="3">
    <source>
        <dbReference type="Proteomes" id="UP001152799"/>
    </source>
</evidence>
<proteinExistence type="predicted"/>
<dbReference type="SUPFAM" id="SSF52980">
    <property type="entry name" value="Restriction endonuclease-like"/>
    <property type="match status" value="1"/>
</dbReference>
<name>A0A9N9MMR4_9CUCU</name>
<feature type="domain" description="YqaJ viral recombinase" evidence="1">
    <location>
        <begin position="1"/>
        <end position="126"/>
    </location>
</feature>
<dbReference type="InterPro" id="IPR019080">
    <property type="entry name" value="YqaJ_viral_recombinase"/>
</dbReference>
<dbReference type="PANTHER" id="PTHR39953">
    <property type="entry name" value="RE54151P"/>
    <property type="match status" value="1"/>
</dbReference>